<dbReference type="AlphaFoldDB" id="A0A6I6GH68"/>
<dbReference type="Gene3D" id="2.60.120.620">
    <property type="entry name" value="q2cbj1_9rhob like domain"/>
    <property type="match status" value="1"/>
</dbReference>
<keyword evidence="2" id="KW-1185">Reference proteome</keyword>
<dbReference type="PANTHER" id="PTHR31630">
    <property type="entry name" value="PHYTANOYL-COA DIOXYGENASE-RELATED-RELATED"/>
    <property type="match status" value="1"/>
</dbReference>
<dbReference type="PANTHER" id="PTHR31630:SF6">
    <property type="entry name" value="PHYTANOYL-COA DIOXYGENASE-RELATED"/>
    <property type="match status" value="1"/>
</dbReference>
<keyword evidence="1" id="KW-0560">Oxidoreductase</keyword>
<gene>
    <name evidence="1" type="ORF">GLV81_06145</name>
</gene>
<keyword evidence="1" id="KW-0223">Dioxygenase</keyword>
<reference evidence="1 2" key="1">
    <citation type="submission" date="2019-11" db="EMBL/GenBank/DDBJ databases">
        <authorList>
            <person name="Im W.T."/>
        </authorList>
    </citation>
    <scope>NUCLEOTIDE SEQUENCE [LARGE SCALE GENOMIC DNA]</scope>
    <source>
        <strain evidence="1 2">SB-02</strain>
    </source>
</reference>
<accession>A0A6I6GH68</accession>
<evidence type="ECO:0000313" key="1">
    <source>
        <dbReference type="EMBL" id="QGW27725.1"/>
    </source>
</evidence>
<dbReference type="Proteomes" id="UP000426027">
    <property type="component" value="Chromosome"/>
</dbReference>
<proteinExistence type="predicted"/>
<dbReference type="KEGG" id="fls:GLV81_06145"/>
<dbReference type="RefSeq" id="WP_157477757.1">
    <property type="nucleotide sequence ID" value="NZ_CP046566.1"/>
</dbReference>
<dbReference type="EMBL" id="CP046566">
    <property type="protein sequence ID" value="QGW27725.1"/>
    <property type="molecule type" value="Genomic_DNA"/>
</dbReference>
<dbReference type="GO" id="GO:0016706">
    <property type="term" value="F:2-oxoglutarate-dependent dioxygenase activity"/>
    <property type="evidence" value="ECO:0007669"/>
    <property type="project" value="UniProtKB-ARBA"/>
</dbReference>
<protein>
    <submittedName>
        <fullName evidence="1">Phytanoyl-CoA dioxygenase</fullName>
    </submittedName>
</protein>
<organism evidence="1 2">
    <name type="scientific">Phnomibacter ginsenosidimutans</name>
    <dbReference type="NCBI Taxonomy" id="2676868"/>
    <lineage>
        <taxon>Bacteria</taxon>
        <taxon>Pseudomonadati</taxon>
        <taxon>Bacteroidota</taxon>
        <taxon>Chitinophagia</taxon>
        <taxon>Chitinophagales</taxon>
        <taxon>Chitinophagaceae</taxon>
        <taxon>Phnomibacter</taxon>
    </lineage>
</organism>
<evidence type="ECO:0000313" key="2">
    <source>
        <dbReference type="Proteomes" id="UP000426027"/>
    </source>
</evidence>
<sequence>MKETSPIAVADRLDTGSTGIYHLKRLWGKVLLGLQTNPQYAQEQELDSSLIDLLGLGLLPTYQFLYSHRPSFEAFEQWVLQQSGGSINPEKIQQCNQLVNGNSYATSDDEQEVLTVADIQFWHTYGYVIVRNAIPQADCAAARQAIWEYLNMDENDSDTWYHNADTVQGIMVPLYRHPAIDKNRNAPKIRKAFEQLWGQKGLVVTTDKCGFNPPETGSFRYRGIGLHWDVSLAQPIPFGTQGILYLTDTAAHQGALTVVPSFHHIIANWLTNLPNNCHPRTADLSAFEKKPIAANAGDCIIWNHLLPHSSSPNTANLPRLVQYINWYSPLQKVHSEWI</sequence>
<dbReference type="Pfam" id="PF05721">
    <property type="entry name" value="PhyH"/>
    <property type="match status" value="1"/>
</dbReference>
<dbReference type="SUPFAM" id="SSF51197">
    <property type="entry name" value="Clavaminate synthase-like"/>
    <property type="match status" value="1"/>
</dbReference>
<name>A0A6I6GH68_9BACT</name>
<dbReference type="InterPro" id="IPR008775">
    <property type="entry name" value="Phytyl_CoA_dOase-like"/>
</dbReference>